<dbReference type="RefSeq" id="WP_060385438.1">
    <property type="nucleotide sequence ID" value="NZ_JAHMFJ010000018.1"/>
</dbReference>
<sequence length="409" mass="45823">MKQLFIFTATILACMGMRAQETGIDSVLRQIEANNKELQANAQLISSQKLESRTENNLPDPTLSYAHLWDSKNSNETVGEMVVSQSFDFPTLYITRGKMNRLKTGALDAQAATMRQQILLQAKEVCLDIIMLQHQQELLDARLKNAEELAAMYAKRLATGDANALETNKINLELLNVRTESRMNSTALNNKIKELLVLNGNQPLTPGRPFPDGPAVPTAKALGLTDYPLVPLPTDFHRVCSELLAADPSLQSFDSESAAARKFISASKQGWLPKLELGYRRNTESGHPLNGVVVGFSFPLFSNKGKVKIAKAQAMNIDFQKDNARVKASSELWQLYEEARNLDASMQEYKRTFQEQQDLTLLKQALVGGQISMIEYFVEVSVVYQSKTNLLQLENQYQKAMARIYKNEL</sequence>
<keyword evidence="4" id="KW-1185">Reference proteome</keyword>
<reference evidence="2" key="2">
    <citation type="submission" date="2016-01" db="EMBL/GenBank/DDBJ databases">
        <authorList>
            <person name="McClelland M."/>
            <person name="Jain A."/>
            <person name="Saraogi P."/>
            <person name="Mendelson R."/>
            <person name="Westerman R."/>
            <person name="SanMiguel P."/>
            <person name="Csonka L."/>
        </authorList>
    </citation>
    <scope>NUCLEOTIDE SEQUENCE</scope>
    <source>
        <strain evidence="2">CL09T03C01</strain>
    </source>
</reference>
<evidence type="ECO:0000313" key="2">
    <source>
        <dbReference type="EMBL" id="KWR56681.1"/>
    </source>
</evidence>
<comment type="similarity">
    <text evidence="1">Belongs to the outer membrane factor (OMF) (TC 1.B.17) family.</text>
</comment>
<dbReference type="STRING" id="46506.AA415_00992"/>
<dbReference type="Proteomes" id="UP000261223">
    <property type="component" value="Unassembled WGS sequence"/>
</dbReference>
<proteinExistence type="inferred from homology"/>
<dbReference type="PANTHER" id="PTHR30203:SF24">
    <property type="entry name" value="BLR4935 PROTEIN"/>
    <property type="match status" value="1"/>
</dbReference>
<evidence type="ECO:0000313" key="5">
    <source>
        <dbReference type="Proteomes" id="UP000261223"/>
    </source>
</evidence>
<evidence type="ECO:0000313" key="4">
    <source>
        <dbReference type="Proteomes" id="UP000056419"/>
    </source>
</evidence>
<dbReference type="SUPFAM" id="SSF56954">
    <property type="entry name" value="Outer membrane efflux proteins (OEP)"/>
    <property type="match status" value="1"/>
</dbReference>
<organism evidence="2 4">
    <name type="scientific">Bacteroides stercoris</name>
    <dbReference type="NCBI Taxonomy" id="46506"/>
    <lineage>
        <taxon>Bacteria</taxon>
        <taxon>Pseudomonadati</taxon>
        <taxon>Bacteroidota</taxon>
        <taxon>Bacteroidia</taxon>
        <taxon>Bacteroidales</taxon>
        <taxon>Bacteroidaceae</taxon>
        <taxon>Bacteroides</taxon>
    </lineage>
</organism>
<evidence type="ECO:0000313" key="3">
    <source>
        <dbReference type="EMBL" id="RGM15655.1"/>
    </source>
</evidence>
<dbReference type="PATRIC" id="fig|46506.5.peg.1067"/>
<dbReference type="AlphaFoldDB" id="A0A120A3D4"/>
<comment type="caution">
    <text evidence="2">The sequence shown here is derived from an EMBL/GenBank/DDBJ whole genome shotgun (WGS) entry which is preliminary data.</text>
</comment>
<protein>
    <submittedName>
        <fullName evidence="2">Outer membrane efflux protein</fullName>
    </submittedName>
    <submittedName>
        <fullName evidence="3">TolC family protein</fullName>
    </submittedName>
</protein>
<dbReference type="Proteomes" id="UP000056419">
    <property type="component" value="Unassembled WGS sequence"/>
</dbReference>
<gene>
    <name evidence="2" type="ORF">AA415_00992</name>
    <name evidence="3" type="ORF">DXC34_03320</name>
</gene>
<dbReference type="PANTHER" id="PTHR30203">
    <property type="entry name" value="OUTER MEMBRANE CATION EFFLUX PROTEIN"/>
    <property type="match status" value="1"/>
</dbReference>
<dbReference type="InterPro" id="IPR010131">
    <property type="entry name" value="MdtP/NodT-like"/>
</dbReference>
<dbReference type="Pfam" id="PF02321">
    <property type="entry name" value="OEP"/>
    <property type="match status" value="1"/>
</dbReference>
<reference evidence="3 5" key="3">
    <citation type="submission" date="2018-08" db="EMBL/GenBank/DDBJ databases">
        <title>A genome reference for cultivated species of the human gut microbiota.</title>
        <authorList>
            <person name="Zou Y."/>
            <person name="Xue W."/>
            <person name="Luo G."/>
        </authorList>
    </citation>
    <scope>NUCLEOTIDE SEQUENCE [LARGE SCALE GENOMIC DNA]</scope>
    <source>
        <strain evidence="3 5">TF03-6</strain>
    </source>
</reference>
<dbReference type="InterPro" id="IPR003423">
    <property type="entry name" value="OMP_efflux"/>
</dbReference>
<reference evidence="2 4" key="1">
    <citation type="journal article" date="2016" name="BMC Genomics">
        <title>Type VI secretion systems of human gut Bacteroidales segregate into three genetic architectures, two of which are contained on mobile genetic elements.</title>
        <authorList>
            <person name="Coyne M.J."/>
            <person name="Roelofs K.G."/>
            <person name="Comstock L.E."/>
        </authorList>
    </citation>
    <scope>NUCLEOTIDE SEQUENCE [LARGE SCALE GENOMIC DNA]</scope>
    <source>
        <strain evidence="2 4">CL09T03C01</strain>
    </source>
</reference>
<dbReference type="EMBL" id="LRGC01000003">
    <property type="protein sequence ID" value="KWR56681.1"/>
    <property type="molecule type" value="Genomic_DNA"/>
</dbReference>
<dbReference type="Gene3D" id="1.20.1600.10">
    <property type="entry name" value="Outer membrane efflux proteins (OEP)"/>
    <property type="match status" value="1"/>
</dbReference>
<dbReference type="GO" id="GO:0015562">
    <property type="term" value="F:efflux transmembrane transporter activity"/>
    <property type="evidence" value="ECO:0007669"/>
    <property type="project" value="InterPro"/>
</dbReference>
<accession>A0A120A3D4</accession>
<dbReference type="EMBL" id="QSSV01000003">
    <property type="protein sequence ID" value="RGM15655.1"/>
    <property type="molecule type" value="Genomic_DNA"/>
</dbReference>
<name>A0A120A3D4_BACSE</name>
<evidence type="ECO:0000256" key="1">
    <source>
        <dbReference type="ARBA" id="ARBA00007613"/>
    </source>
</evidence>